<evidence type="ECO:0000313" key="1">
    <source>
        <dbReference type="EMBL" id="KAI8423610.1"/>
    </source>
</evidence>
<sequence>MLTIQFFALALLATAHARSVYLEDLKLQPYLIDVTNIDQDDFEDALTDHRYESVHPAYLNRVRRQLGSMSTNPDGSTNLNLKVPLVRGESNVLSAVGSASGIQSAAGYRDAGIKAGPGYGAAGGGLALDNIHGHQMSLTGQHVPGLGNQLTAAGRLGLVNTENHKLGANAFVTRTMPNIPNLPNFNTRGGSLDYSFRDKVGASLGMAHTDLLRKTDYSAMGNLNVFRSPTSSVDLNAGFTKSQSPFPAFNHNWRPQGGLSFTRYF</sequence>
<dbReference type="EMBL" id="CM046122">
    <property type="protein sequence ID" value="KAI8423610.1"/>
    <property type="molecule type" value="Genomic_DNA"/>
</dbReference>
<name>A0ACC0JIC1_CHOFU</name>
<gene>
    <name evidence="1" type="ORF">MSG28_012678</name>
</gene>
<reference evidence="1 2" key="1">
    <citation type="journal article" date="2022" name="Genome Biol. Evol.">
        <title>The Spruce Budworm Genome: Reconstructing the Evolutionary History of Antifreeze Proteins.</title>
        <authorList>
            <person name="Beliveau C."/>
            <person name="Gagne P."/>
            <person name="Picq S."/>
            <person name="Vernygora O."/>
            <person name="Keeling C.I."/>
            <person name="Pinkney K."/>
            <person name="Doucet D."/>
            <person name="Wen F."/>
            <person name="Johnston J.S."/>
            <person name="Maaroufi H."/>
            <person name="Boyle B."/>
            <person name="Laroche J."/>
            <person name="Dewar K."/>
            <person name="Juretic N."/>
            <person name="Blackburn G."/>
            <person name="Nisole A."/>
            <person name="Brunet B."/>
            <person name="Brandao M."/>
            <person name="Lumley L."/>
            <person name="Duan J."/>
            <person name="Quan G."/>
            <person name="Lucarotti C.J."/>
            <person name="Roe A.D."/>
            <person name="Sperling F.A.H."/>
            <person name="Levesque R.C."/>
            <person name="Cusson M."/>
        </authorList>
    </citation>
    <scope>NUCLEOTIDE SEQUENCE [LARGE SCALE GENOMIC DNA]</scope>
    <source>
        <strain evidence="1">Glfc:IPQL:Cfum</strain>
    </source>
</reference>
<protein>
    <submittedName>
        <fullName evidence="1">Uncharacterized protein</fullName>
    </submittedName>
</protein>
<dbReference type="Proteomes" id="UP001064048">
    <property type="component" value="Chromosome 22"/>
</dbReference>
<keyword evidence="2" id="KW-1185">Reference proteome</keyword>
<organism evidence="1 2">
    <name type="scientific">Choristoneura fumiferana</name>
    <name type="common">Spruce budworm moth</name>
    <name type="synonym">Archips fumiferana</name>
    <dbReference type="NCBI Taxonomy" id="7141"/>
    <lineage>
        <taxon>Eukaryota</taxon>
        <taxon>Metazoa</taxon>
        <taxon>Ecdysozoa</taxon>
        <taxon>Arthropoda</taxon>
        <taxon>Hexapoda</taxon>
        <taxon>Insecta</taxon>
        <taxon>Pterygota</taxon>
        <taxon>Neoptera</taxon>
        <taxon>Endopterygota</taxon>
        <taxon>Lepidoptera</taxon>
        <taxon>Glossata</taxon>
        <taxon>Ditrysia</taxon>
        <taxon>Tortricoidea</taxon>
        <taxon>Tortricidae</taxon>
        <taxon>Tortricinae</taxon>
        <taxon>Choristoneura</taxon>
    </lineage>
</organism>
<evidence type="ECO:0000313" key="2">
    <source>
        <dbReference type="Proteomes" id="UP001064048"/>
    </source>
</evidence>
<proteinExistence type="predicted"/>
<accession>A0ACC0JIC1</accession>
<comment type="caution">
    <text evidence="1">The sequence shown here is derived from an EMBL/GenBank/DDBJ whole genome shotgun (WGS) entry which is preliminary data.</text>
</comment>